<evidence type="ECO:0000259" key="1">
    <source>
        <dbReference type="Pfam" id="PF08239"/>
    </source>
</evidence>
<dbReference type="SUPFAM" id="SSF50044">
    <property type="entry name" value="SH3-domain"/>
    <property type="match status" value="1"/>
</dbReference>
<organism evidence="2">
    <name type="scientific">bioreactor metagenome</name>
    <dbReference type="NCBI Taxonomy" id="1076179"/>
    <lineage>
        <taxon>unclassified sequences</taxon>
        <taxon>metagenomes</taxon>
        <taxon>ecological metagenomes</taxon>
    </lineage>
</organism>
<evidence type="ECO:0000313" key="2">
    <source>
        <dbReference type="EMBL" id="MPM83016.1"/>
    </source>
</evidence>
<accession>A0A645D0R0</accession>
<comment type="caution">
    <text evidence="2">The sequence shown here is derived from an EMBL/GenBank/DDBJ whole genome shotgun (WGS) entry which is preliminary data.</text>
</comment>
<dbReference type="InterPro" id="IPR003646">
    <property type="entry name" value="SH3-like_bac-type"/>
</dbReference>
<dbReference type="InterPro" id="IPR036028">
    <property type="entry name" value="SH3-like_dom_sf"/>
</dbReference>
<dbReference type="Pfam" id="PF08239">
    <property type="entry name" value="SH3_3"/>
    <property type="match status" value="1"/>
</dbReference>
<proteinExistence type="predicted"/>
<dbReference type="AlphaFoldDB" id="A0A645D0R0"/>
<dbReference type="EMBL" id="VSSQ01031926">
    <property type="protein sequence ID" value="MPM83016.1"/>
    <property type="molecule type" value="Genomic_DNA"/>
</dbReference>
<dbReference type="Gene3D" id="2.30.30.40">
    <property type="entry name" value="SH3 Domains"/>
    <property type="match status" value="1"/>
</dbReference>
<sequence>MKIKVLSLLVLILCLFGCNYIQSSIDIDDNSVVLKENSKIFIYPSPQPESLNLEEIDGGAKVQIIEEKDEWVYVKYSGGEGWVPKWYVLSDESKQIKDINSETRVLNQDIWGSLYPNGTKIVNLKKGKLLTPIKEWNGWYEVKIIVYDIPEVHIAWVPQNALSPVNKIQPIEGYLLSGTEVHEISEFEDISLTNSKNITYEMNVFIISEKDDYVLVGANGGWSAWTKKNTLIYIK</sequence>
<reference evidence="2" key="1">
    <citation type="submission" date="2019-08" db="EMBL/GenBank/DDBJ databases">
        <authorList>
            <person name="Kucharzyk K."/>
            <person name="Murdoch R.W."/>
            <person name="Higgins S."/>
            <person name="Loffler F."/>
        </authorList>
    </citation>
    <scope>NUCLEOTIDE SEQUENCE</scope>
</reference>
<gene>
    <name evidence="2" type="ORF">SDC9_130079</name>
</gene>
<name>A0A645D0R0_9ZZZZ</name>
<feature type="domain" description="SH3b" evidence="1">
    <location>
        <begin position="53"/>
        <end position="88"/>
    </location>
</feature>
<protein>
    <recommendedName>
        <fullName evidence="1">SH3b domain-containing protein</fullName>
    </recommendedName>
</protein>